<dbReference type="RefSeq" id="WP_030655457.1">
    <property type="nucleotide sequence ID" value="NZ_JBFAEG010000042.1"/>
</dbReference>
<evidence type="ECO:0000256" key="1">
    <source>
        <dbReference type="SAM" id="Coils"/>
    </source>
</evidence>
<feature type="coiled-coil region" evidence="1">
    <location>
        <begin position="205"/>
        <end position="232"/>
    </location>
</feature>
<dbReference type="InterPro" id="IPR047650">
    <property type="entry name" value="Transpos_IS110"/>
</dbReference>
<dbReference type="Pfam" id="PF01548">
    <property type="entry name" value="DEDD_Tnp_IS110"/>
    <property type="match status" value="1"/>
</dbReference>
<dbReference type="Proteomes" id="UP001551011">
    <property type="component" value="Unassembled WGS sequence"/>
</dbReference>
<name>A0ABV3ALX4_9ACTN</name>
<gene>
    <name evidence="4" type="ORF">AB0H04_40065</name>
</gene>
<dbReference type="Pfam" id="PF02371">
    <property type="entry name" value="Transposase_20"/>
    <property type="match status" value="1"/>
</dbReference>
<accession>A0ABV3ALX4</accession>
<dbReference type="NCBIfam" id="NF033542">
    <property type="entry name" value="transpos_IS110"/>
    <property type="match status" value="1"/>
</dbReference>
<evidence type="ECO:0000313" key="4">
    <source>
        <dbReference type="EMBL" id="MEU5712951.1"/>
    </source>
</evidence>
<sequence>MTAVTVRARGSDLTEIVIGVDTHKDIHVVVVLSLLGTVLASRSFATTAAGCRSLLTWARTLGRVTRAGVEGTGSYGAGLARSLHAAGVEVIEVNRPNRAMRRRRGKSDTVDAEAAARAVLGGEATVVPKRGDGPVEAIRILKIAKDSAAKARVKAINQLRAVLVNSEPAVREPLEKLALPRLVARCATLRHDGPGPAETAVADTLGRLARRIQFLEVEISDARRQLTDLVQRTSPGLLQVNGIGADSAAALLIAAGDNPERLKSEASFAALCGTSPVEASSGKTRRRRLNRGGNRQANAALFRAVLSRMRWEPATQKYVQRRTADGLSKREIIRCLKRYLARTIYKILRSPCPQPAHP</sequence>
<dbReference type="EMBL" id="JBFAEG010000042">
    <property type="protein sequence ID" value="MEU5712951.1"/>
    <property type="molecule type" value="Genomic_DNA"/>
</dbReference>
<proteinExistence type="predicted"/>
<feature type="domain" description="Transposase IS116/IS110/IS902 C-terminal" evidence="3">
    <location>
        <begin position="237"/>
        <end position="320"/>
    </location>
</feature>
<dbReference type="PANTHER" id="PTHR33055">
    <property type="entry name" value="TRANSPOSASE FOR INSERTION SEQUENCE ELEMENT IS1111A"/>
    <property type="match status" value="1"/>
</dbReference>
<reference evidence="4 5" key="1">
    <citation type="submission" date="2024-06" db="EMBL/GenBank/DDBJ databases">
        <title>The Natural Products Discovery Center: Release of the First 8490 Sequenced Strains for Exploring Actinobacteria Biosynthetic Diversity.</title>
        <authorList>
            <person name="Kalkreuter E."/>
            <person name="Kautsar S.A."/>
            <person name="Yang D."/>
            <person name="Bader C.D."/>
            <person name="Teijaro C.N."/>
            <person name="Fluegel L."/>
            <person name="Davis C.M."/>
            <person name="Simpson J.R."/>
            <person name="Lauterbach L."/>
            <person name="Steele A.D."/>
            <person name="Gui C."/>
            <person name="Meng S."/>
            <person name="Li G."/>
            <person name="Viehrig K."/>
            <person name="Ye F."/>
            <person name="Su P."/>
            <person name="Kiefer A.F."/>
            <person name="Nichols A."/>
            <person name="Cepeda A.J."/>
            <person name="Yan W."/>
            <person name="Fan B."/>
            <person name="Jiang Y."/>
            <person name="Adhikari A."/>
            <person name="Zheng C.-J."/>
            <person name="Schuster L."/>
            <person name="Cowan T.M."/>
            <person name="Smanski M.J."/>
            <person name="Chevrette M.G."/>
            <person name="De Carvalho L.P.S."/>
            <person name="Shen B."/>
        </authorList>
    </citation>
    <scope>NUCLEOTIDE SEQUENCE [LARGE SCALE GENOMIC DNA]</scope>
    <source>
        <strain evidence="4 5">NPDC020594</strain>
    </source>
</reference>
<organism evidence="4 5">
    <name type="scientific">Streptomyces flaveolus</name>
    <dbReference type="NCBI Taxonomy" id="67297"/>
    <lineage>
        <taxon>Bacteria</taxon>
        <taxon>Bacillati</taxon>
        <taxon>Actinomycetota</taxon>
        <taxon>Actinomycetes</taxon>
        <taxon>Kitasatosporales</taxon>
        <taxon>Streptomycetaceae</taxon>
        <taxon>Streptomyces</taxon>
    </lineage>
</organism>
<evidence type="ECO:0000313" key="5">
    <source>
        <dbReference type="Proteomes" id="UP001551011"/>
    </source>
</evidence>
<feature type="domain" description="Transposase IS110-like N-terminal" evidence="2">
    <location>
        <begin position="18"/>
        <end position="165"/>
    </location>
</feature>
<dbReference type="InterPro" id="IPR003346">
    <property type="entry name" value="Transposase_20"/>
</dbReference>
<dbReference type="InterPro" id="IPR002525">
    <property type="entry name" value="Transp_IS110-like_N"/>
</dbReference>
<keyword evidence="1" id="KW-0175">Coiled coil</keyword>
<keyword evidence="5" id="KW-1185">Reference proteome</keyword>
<protein>
    <submittedName>
        <fullName evidence="4">IS110 family transposase</fullName>
    </submittedName>
</protein>
<evidence type="ECO:0000259" key="2">
    <source>
        <dbReference type="Pfam" id="PF01548"/>
    </source>
</evidence>
<evidence type="ECO:0000259" key="3">
    <source>
        <dbReference type="Pfam" id="PF02371"/>
    </source>
</evidence>
<comment type="caution">
    <text evidence="4">The sequence shown here is derived from an EMBL/GenBank/DDBJ whole genome shotgun (WGS) entry which is preliminary data.</text>
</comment>
<dbReference type="PANTHER" id="PTHR33055:SF16">
    <property type="entry name" value="TRANSPOSASE FOR INSERTION SEQUENCE ELEMENT IS1547"/>
    <property type="match status" value="1"/>
</dbReference>